<dbReference type="NCBIfam" id="TIGR02001">
    <property type="entry name" value="gcw_chp"/>
    <property type="match status" value="1"/>
</dbReference>
<protein>
    <submittedName>
        <fullName evidence="2">TorF family putative porin</fullName>
    </submittedName>
</protein>
<evidence type="ECO:0000313" key="2">
    <source>
        <dbReference type="EMBL" id="MDT0576859.1"/>
    </source>
</evidence>
<feature type="signal peptide" evidence="1">
    <location>
        <begin position="1"/>
        <end position="25"/>
    </location>
</feature>
<dbReference type="RefSeq" id="WP_311341434.1">
    <property type="nucleotide sequence ID" value="NZ_JAVRHS010000012.1"/>
</dbReference>
<evidence type="ECO:0000313" key="3">
    <source>
        <dbReference type="Proteomes" id="UP001259803"/>
    </source>
</evidence>
<name>A0ABU2ZKL4_9SPHN</name>
<dbReference type="InterPro" id="IPR010239">
    <property type="entry name" value="CHP02001"/>
</dbReference>
<dbReference type="Proteomes" id="UP001259803">
    <property type="component" value="Unassembled WGS sequence"/>
</dbReference>
<sequence length="256" mass="26475">MKYPFLMTAAIAGVTPLLGAATVHAQSAGPPVFEEAQPATGSMGQISPVEITGEVAVVTDYRFRGISFSDKDPAVQGTIDLAHASGFYAGVWASTLEDSPVLGHTKVDLYAGYSFDLSGGTAIDAGVLYYVYADGEDDAGDSDYFEPYASLSHTIGPARFTLGAAYAWSQSATGDNDNIYVYGDTALALIGTPLTLGTHLGYSNGSLAPSGDYLDWSVTVSAARGAARVSIAYVDTDLQATPNAQSGVVLAIGLAF</sequence>
<keyword evidence="1" id="KW-0732">Signal</keyword>
<reference evidence="2 3" key="1">
    <citation type="submission" date="2023-09" db="EMBL/GenBank/DDBJ databases">
        <authorList>
            <person name="Rey-Velasco X."/>
        </authorList>
    </citation>
    <scope>NUCLEOTIDE SEQUENCE [LARGE SCALE GENOMIC DNA]</scope>
    <source>
        <strain evidence="2 3">F390</strain>
    </source>
</reference>
<accession>A0ABU2ZKL4</accession>
<comment type="caution">
    <text evidence="2">The sequence shown here is derived from an EMBL/GenBank/DDBJ whole genome shotgun (WGS) entry which is preliminary data.</text>
</comment>
<gene>
    <name evidence="2" type="ORF">RM533_11815</name>
</gene>
<dbReference type="Pfam" id="PF09694">
    <property type="entry name" value="Gcw_chp"/>
    <property type="match status" value="1"/>
</dbReference>
<proteinExistence type="predicted"/>
<keyword evidence="3" id="KW-1185">Reference proteome</keyword>
<feature type="chain" id="PRO_5045450468" evidence="1">
    <location>
        <begin position="26"/>
        <end position="256"/>
    </location>
</feature>
<organism evidence="2 3">
    <name type="scientific">Croceicoccus esteveae</name>
    <dbReference type="NCBI Taxonomy" id="3075597"/>
    <lineage>
        <taxon>Bacteria</taxon>
        <taxon>Pseudomonadati</taxon>
        <taxon>Pseudomonadota</taxon>
        <taxon>Alphaproteobacteria</taxon>
        <taxon>Sphingomonadales</taxon>
        <taxon>Erythrobacteraceae</taxon>
        <taxon>Croceicoccus</taxon>
    </lineage>
</organism>
<dbReference type="EMBL" id="JAVRHS010000012">
    <property type="protein sequence ID" value="MDT0576859.1"/>
    <property type="molecule type" value="Genomic_DNA"/>
</dbReference>
<evidence type="ECO:0000256" key="1">
    <source>
        <dbReference type="SAM" id="SignalP"/>
    </source>
</evidence>